<comment type="similarity">
    <text evidence="2 7">Belongs to the thioredoxin family. DsbC subfamily.</text>
</comment>
<evidence type="ECO:0000256" key="7">
    <source>
        <dbReference type="RuleBase" id="RU364038"/>
    </source>
</evidence>
<dbReference type="PANTHER" id="PTHR35272:SF3">
    <property type="entry name" value="THIOL:DISULFIDE INTERCHANGE PROTEIN DSBC"/>
    <property type="match status" value="1"/>
</dbReference>
<dbReference type="Gene3D" id="3.40.30.10">
    <property type="entry name" value="Glutaredoxin"/>
    <property type="match status" value="1"/>
</dbReference>
<dbReference type="Gene3D" id="3.10.450.70">
    <property type="entry name" value="Disulphide bond isomerase, DsbC/G, N-terminal"/>
    <property type="match status" value="1"/>
</dbReference>
<keyword evidence="3 7" id="KW-0732">Signal</keyword>
<keyword evidence="4 7" id="KW-0574">Periplasm</keyword>
<comment type="subcellular location">
    <subcellularLocation>
        <location evidence="1 7">Periplasm</location>
    </subcellularLocation>
</comment>
<dbReference type="InterPro" id="IPR009094">
    <property type="entry name" value="DiS-bond_isomerase_DsbC/G_N_sf"/>
</dbReference>
<proteinExistence type="inferred from homology"/>
<evidence type="ECO:0000259" key="8">
    <source>
        <dbReference type="Pfam" id="PF10411"/>
    </source>
</evidence>
<dbReference type="AlphaFoldDB" id="A0A2T4CXG2"/>
<dbReference type="SUPFAM" id="SSF54423">
    <property type="entry name" value="DsbC/DsbG N-terminal domain-like"/>
    <property type="match status" value="1"/>
</dbReference>
<organism evidence="10">
    <name type="scientific">Pseudidiomarina aestuarii</name>
    <dbReference type="NCBI Taxonomy" id="624146"/>
    <lineage>
        <taxon>Bacteria</taxon>
        <taxon>Pseudomonadati</taxon>
        <taxon>Pseudomonadota</taxon>
        <taxon>Gammaproteobacteria</taxon>
        <taxon>Alteromonadales</taxon>
        <taxon>Idiomarinaceae</taxon>
        <taxon>Pseudidiomarina</taxon>
    </lineage>
</organism>
<comment type="caution">
    <text evidence="10">The sequence shown here is derived from an EMBL/GenBank/DDBJ whole genome shotgun (WGS) entry which is preliminary data.</text>
</comment>
<dbReference type="EMBL" id="PYVN01000028">
    <property type="protein sequence ID" value="PTB86244.1"/>
    <property type="molecule type" value="Genomic_DNA"/>
</dbReference>
<keyword evidence="6 7" id="KW-0676">Redox-active center</keyword>
<evidence type="ECO:0000256" key="5">
    <source>
        <dbReference type="ARBA" id="ARBA00023157"/>
    </source>
</evidence>
<feature type="signal peptide" evidence="7">
    <location>
        <begin position="1"/>
        <end position="20"/>
    </location>
</feature>
<accession>A0A2T4CXG2</accession>
<evidence type="ECO:0000256" key="4">
    <source>
        <dbReference type="ARBA" id="ARBA00022764"/>
    </source>
</evidence>
<dbReference type="InterPro" id="IPR051470">
    <property type="entry name" value="Thiol:disulfide_interchange"/>
</dbReference>
<name>A0A2T4CXG2_9GAMM</name>
<dbReference type="Pfam" id="PF13098">
    <property type="entry name" value="Thioredoxin_2"/>
    <property type="match status" value="1"/>
</dbReference>
<dbReference type="CDD" id="cd03020">
    <property type="entry name" value="DsbA_DsbC_DsbG"/>
    <property type="match status" value="1"/>
</dbReference>
<feature type="domain" description="Disulphide bond isomerase DsbC/G N-terminal" evidence="8">
    <location>
        <begin position="18"/>
        <end position="85"/>
    </location>
</feature>
<dbReference type="Pfam" id="PF10411">
    <property type="entry name" value="DsbC_N"/>
    <property type="match status" value="1"/>
</dbReference>
<evidence type="ECO:0000256" key="2">
    <source>
        <dbReference type="ARBA" id="ARBA00009813"/>
    </source>
</evidence>
<evidence type="ECO:0000256" key="6">
    <source>
        <dbReference type="ARBA" id="ARBA00023284"/>
    </source>
</evidence>
<evidence type="ECO:0000256" key="1">
    <source>
        <dbReference type="ARBA" id="ARBA00004418"/>
    </source>
</evidence>
<dbReference type="SUPFAM" id="SSF52833">
    <property type="entry name" value="Thioredoxin-like"/>
    <property type="match status" value="1"/>
</dbReference>
<dbReference type="InterPro" id="IPR036249">
    <property type="entry name" value="Thioredoxin-like_sf"/>
</dbReference>
<dbReference type="InterPro" id="IPR012336">
    <property type="entry name" value="Thioredoxin-like_fold"/>
</dbReference>
<comment type="function">
    <text evidence="7">Required for disulfide bond formation in some periplasmic proteins. Acts by transferring its disulfide bond to other proteins and is reduced in the process.</text>
</comment>
<gene>
    <name evidence="10" type="ORF">C9940_03225</name>
</gene>
<sequence>MNLSRLVWLPLLLCMSLAHADEMTELKAELSKQLPDMQLQSLSPVGKSGLYEAVIDDRIYYFTADGQFLIQGDLLALETRENITEARRIEVKKALLDRVDENDLIIFAAKKPDYTVTVFTDVDCGYCRELHRQVKDYNDLGITIRYMAYPRAGAESESANKLIEVWCAKDQQKAMTDAKAQREVKKTSLCENNPVAEQFEIGSKLGVRGTPAIFLEDGQMLPGYVPPQKLREILDEYLG</sequence>
<dbReference type="InterPro" id="IPR018950">
    <property type="entry name" value="DiS-bond_isomerase_DsbC/G_N"/>
</dbReference>
<feature type="domain" description="Thioredoxin-like fold" evidence="9">
    <location>
        <begin position="109"/>
        <end position="234"/>
    </location>
</feature>
<keyword evidence="5" id="KW-1015">Disulfide bond</keyword>
<evidence type="ECO:0000313" key="10">
    <source>
        <dbReference type="EMBL" id="PTB86244.1"/>
    </source>
</evidence>
<evidence type="ECO:0000256" key="3">
    <source>
        <dbReference type="ARBA" id="ARBA00022729"/>
    </source>
</evidence>
<protein>
    <recommendedName>
        <fullName evidence="7">Thiol:disulfide interchange protein</fullName>
    </recommendedName>
</protein>
<dbReference type="PANTHER" id="PTHR35272">
    <property type="entry name" value="THIOL:DISULFIDE INTERCHANGE PROTEIN DSBC-RELATED"/>
    <property type="match status" value="1"/>
</dbReference>
<evidence type="ECO:0000259" key="9">
    <source>
        <dbReference type="Pfam" id="PF13098"/>
    </source>
</evidence>
<dbReference type="InterPro" id="IPR033954">
    <property type="entry name" value="DiS-bond_Isoase_DsbC/G"/>
</dbReference>
<reference evidence="10" key="1">
    <citation type="submission" date="2018-03" db="EMBL/GenBank/DDBJ databases">
        <title>Cross-interface Injection: A General Nanoliter Liquid Handling Method Applied to Single Cells Genome Amplification Automated Nanoliter Liquid Handling Applied to Single Cell Multiple Displacement Amplification.</title>
        <authorList>
            <person name="Yun J."/>
            <person name="Xu P."/>
            <person name="Xu J."/>
            <person name="Dai X."/>
            <person name="Wang Y."/>
            <person name="Zheng X."/>
            <person name="Cao C."/>
            <person name="Yi Q."/>
            <person name="Zhu Y."/>
            <person name="Wang L."/>
            <person name="Dong Z."/>
            <person name="Huang Y."/>
            <person name="Huang L."/>
            <person name="Du W."/>
        </authorList>
    </citation>
    <scope>NUCLEOTIDE SEQUENCE [LARGE SCALE GENOMIC DNA]</scope>
    <source>
        <strain evidence="10">Z-D3-2</strain>
    </source>
</reference>
<feature type="chain" id="PRO_5015372714" description="Thiol:disulfide interchange protein" evidence="7">
    <location>
        <begin position="21"/>
        <end position="239"/>
    </location>
</feature>
<dbReference type="GO" id="GO:0042597">
    <property type="term" value="C:periplasmic space"/>
    <property type="evidence" value="ECO:0007669"/>
    <property type="project" value="UniProtKB-SubCell"/>
</dbReference>